<proteinExistence type="predicted"/>
<dbReference type="Proteomes" id="UP000178098">
    <property type="component" value="Unassembled WGS sequence"/>
</dbReference>
<reference evidence="1 2" key="1">
    <citation type="journal article" date="2016" name="Nat. Commun.">
        <title>Thousands of microbial genomes shed light on interconnected biogeochemical processes in an aquifer system.</title>
        <authorList>
            <person name="Anantharaman K."/>
            <person name="Brown C.T."/>
            <person name="Hug L.A."/>
            <person name="Sharon I."/>
            <person name="Castelle C.J."/>
            <person name="Probst A.J."/>
            <person name="Thomas B.C."/>
            <person name="Singh A."/>
            <person name="Wilkins M.J."/>
            <person name="Karaoz U."/>
            <person name="Brodie E.L."/>
            <person name="Williams K.H."/>
            <person name="Hubbard S.S."/>
            <person name="Banfield J.F."/>
        </authorList>
    </citation>
    <scope>NUCLEOTIDE SEQUENCE [LARGE SCALE GENOMIC DNA]</scope>
</reference>
<evidence type="ECO:0000313" key="1">
    <source>
        <dbReference type="EMBL" id="OGK30120.1"/>
    </source>
</evidence>
<accession>A0A1F7HFW7</accession>
<organism evidence="1 2">
    <name type="scientific">Candidatus Roizmanbacteria bacterium RIFCSPHIGHO2_02_FULL_43_11</name>
    <dbReference type="NCBI Taxonomy" id="1802043"/>
    <lineage>
        <taxon>Bacteria</taxon>
        <taxon>Candidatus Roizmaniibacteriota</taxon>
    </lineage>
</organism>
<dbReference type="AlphaFoldDB" id="A0A1F7HFW7"/>
<gene>
    <name evidence="1" type="ORF">A3D08_00365</name>
</gene>
<evidence type="ECO:0008006" key="3">
    <source>
        <dbReference type="Google" id="ProtNLM"/>
    </source>
</evidence>
<protein>
    <recommendedName>
        <fullName evidence="3">Sulfatase-modifying factor enzyme domain-containing protein</fullName>
    </recommendedName>
</protein>
<sequence>MIKAELSLRDVLSSLPADHPERAELEEEVQRFEERNALRKLAELQEAEAPERVLEVLETARQRYGDMYEAVAVPTVTLRETTRYPEGWVPLNPWFFQKLQEGRIKPETAATISEAWVLWDKTARPNYDGGRQLYGNGNDPLGEELAHLRSQGAVEVPSHTKHVPATSRFGLSANEVDGSFLPLHAQSLGLRADLGERAMTRPYALFNVIGNMRHPEAGQVNTWEWMDEKFGDDDRLLGGDSDDGGLGDVDRSWAGSHNVSVGFSPAIVLPPQA</sequence>
<name>A0A1F7HFW7_9BACT</name>
<dbReference type="EMBL" id="MFZT01000034">
    <property type="protein sequence ID" value="OGK30120.1"/>
    <property type="molecule type" value="Genomic_DNA"/>
</dbReference>
<evidence type="ECO:0000313" key="2">
    <source>
        <dbReference type="Proteomes" id="UP000178098"/>
    </source>
</evidence>
<comment type="caution">
    <text evidence="1">The sequence shown here is derived from an EMBL/GenBank/DDBJ whole genome shotgun (WGS) entry which is preliminary data.</text>
</comment>